<organism evidence="1">
    <name type="scientific">Arundo donax</name>
    <name type="common">Giant reed</name>
    <name type="synonym">Donax arundinaceus</name>
    <dbReference type="NCBI Taxonomy" id="35708"/>
    <lineage>
        <taxon>Eukaryota</taxon>
        <taxon>Viridiplantae</taxon>
        <taxon>Streptophyta</taxon>
        <taxon>Embryophyta</taxon>
        <taxon>Tracheophyta</taxon>
        <taxon>Spermatophyta</taxon>
        <taxon>Magnoliopsida</taxon>
        <taxon>Liliopsida</taxon>
        <taxon>Poales</taxon>
        <taxon>Poaceae</taxon>
        <taxon>PACMAD clade</taxon>
        <taxon>Arundinoideae</taxon>
        <taxon>Arundineae</taxon>
        <taxon>Arundo</taxon>
    </lineage>
</organism>
<accession>A0A0A9EVK5</accession>
<sequence length="20" mass="2255">MKIGKSCRKIGSLKCNMKKT</sequence>
<proteinExistence type="predicted"/>
<evidence type="ECO:0000313" key="1">
    <source>
        <dbReference type="EMBL" id="JAE00068.1"/>
    </source>
</evidence>
<protein>
    <submittedName>
        <fullName evidence="1">Uncharacterized protein</fullName>
    </submittedName>
</protein>
<dbReference type="AlphaFoldDB" id="A0A0A9EVK5"/>
<reference evidence="1" key="2">
    <citation type="journal article" date="2015" name="Data Brief">
        <title>Shoot transcriptome of the giant reed, Arundo donax.</title>
        <authorList>
            <person name="Barrero R.A."/>
            <person name="Guerrero F.D."/>
            <person name="Moolhuijzen P."/>
            <person name="Goolsby J.A."/>
            <person name="Tidwell J."/>
            <person name="Bellgard S.E."/>
            <person name="Bellgard M.I."/>
        </authorList>
    </citation>
    <scope>NUCLEOTIDE SEQUENCE</scope>
    <source>
        <tissue evidence="1">Shoot tissue taken approximately 20 cm above the soil surface</tissue>
    </source>
</reference>
<dbReference type="EMBL" id="GBRH01197828">
    <property type="protein sequence ID" value="JAE00068.1"/>
    <property type="molecule type" value="Transcribed_RNA"/>
</dbReference>
<name>A0A0A9EVK5_ARUDO</name>
<reference evidence="1" key="1">
    <citation type="submission" date="2014-09" db="EMBL/GenBank/DDBJ databases">
        <authorList>
            <person name="Magalhaes I.L.F."/>
            <person name="Oliveira U."/>
            <person name="Santos F.R."/>
            <person name="Vidigal T.H.D.A."/>
            <person name="Brescovit A.D."/>
            <person name="Santos A.J."/>
        </authorList>
    </citation>
    <scope>NUCLEOTIDE SEQUENCE</scope>
    <source>
        <tissue evidence="1">Shoot tissue taken approximately 20 cm above the soil surface</tissue>
    </source>
</reference>